<feature type="repeat" description="ANK" evidence="3">
    <location>
        <begin position="199"/>
        <end position="231"/>
    </location>
</feature>
<keyword evidence="2 3" id="KW-0040">ANK repeat</keyword>
<dbReference type="PROSITE" id="PS50088">
    <property type="entry name" value="ANK_REPEAT"/>
    <property type="match status" value="3"/>
</dbReference>
<gene>
    <name evidence="4" type="ORF">N658DRAFT_559121</name>
</gene>
<reference evidence="4" key="1">
    <citation type="journal article" date="2023" name="Mol. Phylogenet. Evol.">
        <title>Genome-scale phylogeny and comparative genomics of the fungal order Sordariales.</title>
        <authorList>
            <person name="Hensen N."/>
            <person name="Bonometti L."/>
            <person name="Westerberg I."/>
            <person name="Brannstrom I.O."/>
            <person name="Guillou S."/>
            <person name="Cros-Aarteil S."/>
            <person name="Calhoun S."/>
            <person name="Haridas S."/>
            <person name="Kuo A."/>
            <person name="Mondo S."/>
            <person name="Pangilinan J."/>
            <person name="Riley R."/>
            <person name="LaButti K."/>
            <person name="Andreopoulos B."/>
            <person name="Lipzen A."/>
            <person name="Chen C."/>
            <person name="Yan M."/>
            <person name="Daum C."/>
            <person name="Ng V."/>
            <person name="Clum A."/>
            <person name="Steindorff A."/>
            <person name="Ohm R.A."/>
            <person name="Martin F."/>
            <person name="Silar P."/>
            <person name="Natvig D.O."/>
            <person name="Lalanne C."/>
            <person name="Gautier V."/>
            <person name="Ament-Velasquez S.L."/>
            <person name="Kruys A."/>
            <person name="Hutchinson M.I."/>
            <person name="Powell A.J."/>
            <person name="Barry K."/>
            <person name="Miller A.N."/>
            <person name="Grigoriev I.V."/>
            <person name="Debuchy R."/>
            <person name="Gladieux P."/>
            <person name="Hiltunen Thoren M."/>
            <person name="Johannesson H."/>
        </authorList>
    </citation>
    <scope>NUCLEOTIDE SEQUENCE</scope>
    <source>
        <strain evidence="4">CBS 757.83</strain>
    </source>
</reference>
<evidence type="ECO:0000256" key="1">
    <source>
        <dbReference type="ARBA" id="ARBA00022737"/>
    </source>
</evidence>
<dbReference type="AlphaFoldDB" id="A0AAN6Q0F6"/>
<dbReference type="EMBL" id="MU863636">
    <property type="protein sequence ID" value="KAK4101310.1"/>
    <property type="molecule type" value="Genomic_DNA"/>
</dbReference>
<evidence type="ECO:0000256" key="3">
    <source>
        <dbReference type="PROSITE-ProRule" id="PRU00023"/>
    </source>
</evidence>
<sequence length="1060" mass="118582">MVALLLSLPNELLFMISNDLRPVPDLKESRARLYALGALSRTNRRLHLFYNSILYERGVEHSSLPLVWAAKFNLPATLEKALAAGASPHDGFAYPVWLRAWDFANDIQRTGRDWSSREPTYWPTRIRGRDAHLVRDLTPDLTQLDVIAPTVGLALGIAETHRGREAAQSRSSADNDLDQGHWPIRNHRLGSESRGQLVRSYTALHVAAREGHSEIVAMLLDRGASVNTFCRWFCGCRVPRSLWRSLVDAESERDPWAIGGEAAEWRNKTPLHVAICSSRIETAKLLVSRGARVVRGFDCGNSPAYGPLHEAAAAGYAGLLEHILDTHPAMNVDEPDEGGLTAFYHAYANRRWDSTVPLLLARGANIDLWHTVDQGWCQWSSTPLGEACRLGRFEDALKLIDLGADVNLCTCLQLKPNSHRRNDPKGPVGCRVSVLHLCSMDFSNEGKHRDHHAPYGRRAWGAASLQQHFRTPLIARLVAAGLSPETEWNISAQRDIEMMEAIEEDAREPKWPDLATETPLSIAVRHLNRPAVKALLGAGANVKIPSSLGRTLLMRLFLLPNSYACEWCGSDRPCRGRCTLLPHRHSPMRSPETEKMDRWAIARLLLDAGAQVNDQDHEGKTILHLLFLPWHQSKRSPWSQMEDKQARIQLFRLLLTKGADPCICDVNHTSVLRLIVEQAEVEALEMIAGQFRIELMDRLPMDEITRILAALPWPNARVKPGAPARTFARTSARTPTRTSALTSARTSARDRPVDRGAVASRLAGALMSMLGISNILFIASNLLKANHRAPAERLVEVFTSRGLEMGSFDTEAKRDWLALALRLELWESAYHLLEDLPDIRDINTPTSDGMRTLLSLVTSSRFNRNHAKALDIHLVEAGANIHQPLGVLYEDELGVVTPLKEALWNPDAFHIDWMLHNQPTRGNPQATAARYLHFAVLVRWKKQLKTRDQCPVAGWPSAERAVRSLLAAGADPAQLDDENNTPLSALLQALERDTWQLRHVCHWFKPLSRGVDINVNNKKGLSVLDYLADFLEQPGAGKILGVYLELVTREGGRREIKWLK</sequence>
<dbReference type="Gene3D" id="1.25.40.20">
    <property type="entry name" value="Ankyrin repeat-containing domain"/>
    <property type="match status" value="4"/>
</dbReference>
<dbReference type="Proteomes" id="UP001305647">
    <property type="component" value="Unassembled WGS sequence"/>
</dbReference>
<dbReference type="Pfam" id="PF00023">
    <property type="entry name" value="Ank"/>
    <property type="match status" value="2"/>
</dbReference>
<dbReference type="PRINTS" id="PR01415">
    <property type="entry name" value="ANKYRIN"/>
</dbReference>
<organism evidence="4 5">
    <name type="scientific">Parathielavia hyrcaniae</name>
    <dbReference type="NCBI Taxonomy" id="113614"/>
    <lineage>
        <taxon>Eukaryota</taxon>
        <taxon>Fungi</taxon>
        <taxon>Dikarya</taxon>
        <taxon>Ascomycota</taxon>
        <taxon>Pezizomycotina</taxon>
        <taxon>Sordariomycetes</taxon>
        <taxon>Sordariomycetidae</taxon>
        <taxon>Sordariales</taxon>
        <taxon>Chaetomiaceae</taxon>
        <taxon>Parathielavia</taxon>
    </lineage>
</organism>
<keyword evidence="5" id="KW-1185">Reference proteome</keyword>
<name>A0AAN6Q0F6_9PEZI</name>
<dbReference type="InterPro" id="IPR002110">
    <property type="entry name" value="Ankyrin_rpt"/>
</dbReference>
<evidence type="ECO:0000313" key="5">
    <source>
        <dbReference type="Proteomes" id="UP001305647"/>
    </source>
</evidence>
<feature type="repeat" description="ANK" evidence="3">
    <location>
        <begin position="266"/>
        <end position="293"/>
    </location>
</feature>
<dbReference type="SUPFAM" id="SSF48403">
    <property type="entry name" value="Ankyrin repeat"/>
    <property type="match status" value="1"/>
</dbReference>
<dbReference type="PROSITE" id="PS50297">
    <property type="entry name" value="ANK_REP_REGION"/>
    <property type="match status" value="2"/>
</dbReference>
<keyword evidence="1" id="KW-0677">Repeat</keyword>
<protein>
    <submittedName>
        <fullName evidence="4">Ankyrin</fullName>
    </submittedName>
</protein>
<accession>A0AAN6Q0F6</accession>
<feature type="repeat" description="ANK" evidence="3">
    <location>
        <begin position="515"/>
        <end position="547"/>
    </location>
</feature>
<comment type="caution">
    <text evidence="4">The sequence shown here is derived from an EMBL/GenBank/DDBJ whole genome shotgun (WGS) entry which is preliminary data.</text>
</comment>
<dbReference type="PANTHER" id="PTHR24189">
    <property type="entry name" value="MYOTROPHIN"/>
    <property type="match status" value="1"/>
</dbReference>
<dbReference type="SMART" id="SM00248">
    <property type="entry name" value="ANK"/>
    <property type="match status" value="8"/>
</dbReference>
<dbReference type="InterPro" id="IPR036770">
    <property type="entry name" value="Ankyrin_rpt-contain_sf"/>
</dbReference>
<evidence type="ECO:0000313" key="4">
    <source>
        <dbReference type="EMBL" id="KAK4101310.1"/>
    </source>
</evidence>
<dbReference type="InterPro" id="IPR050745">
    <property type="entry name" value="Multifunctional_regulatory"/>
</dbReference>
<proteinExistence type="predicted"/>
<reference evidence="4" key="2">
    <citation type="submission" date="2023-05" db="EMBL/GenBank/DDBJ databases">
        <authorList>
            <consortium name="Lawrence Berkeley National Laboratory"/>
            <person name="Steindorff A."/>
            <person name="Hensen N."/>
            <person name="Bonometti L."/>
            <person name="Westerberg I."/>
            <person name="Brannstrom I.O."/>
            <person name="Guillou S."/>
            <person name="Cros-Aarteil S."/>
            <person name="Calhoun S."/>
            <person name="Haridas S."/>
            <person name="Kuo A."/>
            <person name="Mondo S."/>
            <person name="Pangilinan J."/>
            <person name="Riley R."/>
            <person name="Labutti K."/>
            <person name="Andreopoulos B."/>
            <person name="Lipzen A."/>
            <person name="Chen C."/>
            <person name="Yanf M."/>
            <person name="Daum C."/>
            <person name="Ng V."/>
            <person name="Clum A."/>
            <person name="Ohm R."/>
            <person name="Martin F."/>
            <person name="Silar P."/>
            <person name="Natvig D."/>
            <person name="Lalanne C."/>
            <person name="Gautier V."/>
            <person name="Ament-Velasquez S.L."/>
            <person name="Kruys A."/>
            <person name="Hutchinson M.I."/>
            <person name="Powell A.J."/>
            <person name="Barry K."/>
            <person name="Miller A.N."/>
            <person name="Grigoriev I.V."/>
            <person name="Debuchy R."/>
            <person name="Gladieux P."/>
            <person name="Thoren M.H."/>
            <person name="Johannesson H."/>
        </authorList>
    </citation>
    <scope>NUCLEOTIDE SEQUENCE</scope>
    <source>
        <strain evidence="4">CBS 757.83</strain>
    </source>
</reference>
<evidence type="ECO:0000256" key="2">
    <source>
        <dbReference type="ARBA" id="ARBA00023043"/>
    </source>
</evidence>
<dbReference type="PANTHER" id="PTHR24189:SF50">
    <property type="entry name" value="ANKYRIN REPEAT AND SOCS BOX PROTEIN 2"/>
    <property type="match status" value="1"/>
</dbReference>